<dbReference type="Proteomes" id="UP001374803">
    <property type="component" value="Chromosome"/>
</dbReference>
<accession>A0ABZ2L9W5</accession>
<evidence type="ECO:0000256" key="2">
    <source>
        <dbReference type="SAM" id="SignalP"/>
    </source>
</evidence>
<evidence type="ECO:0000256" key="1">
    <source>
        <dbReference type="SAM" id="MobiDB-lite"/>
    </source>
</evidence>
<proteinExistence type="predicted"/>
<name>A0ABZ2L9W5_9BACT</name>
<protein>
    <submittedName>
        <fullName evidence="3">Outer membrane beta-barrel protein</fullName>
    </submittedName>
</protein>
<dbReference type="RefSeq" id="WP_394837382.1">
    <property type="nucleotide sequence ID" value="NZ_CP089929.1"/>
</dbReference>
<dbReference type="EMBL" id="CP089983">
    <property type="protein sequence ID" value="WXB07717.1"/>
    <property type="molecule type" value="Genomic_DNA"/>
</dbReference>
<reference evidence="3" key="1">
    <citation type="submission" date="2021-12" db="EMBL/GenBank/DDBJ databases">
        <title>Discovery of the Pendulisporaceae a myxobacterial family with distinct sporulation behavior and unique specialized metabolism.</title>
        <authorList>
            <person name="Garcia R."/>
            <person name="Popoff A."/>
            <person name="Bader C.D."/>
            <person name="Loehr J."/>
            <person name="Walesch S."/>
            <person name="Walt C."/>
            <person name="Boldt J."/>
            <person name="Bunk B."/>
            <person name="Haeckl F.J.F.P.J."/>
            <person name="Gunesch A.P."/>
            <person name="Birkelbach J."/>
            <person name="Nuebel U."/>
            <person name="Pietschmann T."/>
            <person name="Bach T."/>
            <person name="Mueller R."/>
        </authorList>
    </citation>
    <scope>NUCLEOTIDE SEQUENCE</scope>
    <source>
        <strain evidence="3">MSr11367</strain>
    </source>
</reference>
<keyword evidence="4" id="KW-1185">Reference proteome</keyword>
<evidence type="ECO:0000313" key="4">
    <source>
        <dbReference type="Proteomes" id="UP001374803"/>
    </source>
</evidence>
<gene>
    <name evidence="3" type="ORF">LVJ94_10785</name>
</gene>
<feature type="compositionally biased region" description="Low complexity" evidence="1">
    <location>
        <begin position="30"/>
        <end position="46"/>
    </location>
</feature>
<dbReference type="SUPFAM" id="SSF56935">
    <property type="entry name" value="Porins"/>
    <property type="match status" value="1"/>
</dbReference>
<keyword evidence="2" id="KW-0732">Signal</keyword>
<sequence>MISLKNAHLRARPGLLCALIATSTLIARSAQAQSPPDAPPASSSAPEPEKPAEATAPPPPSVAAEAPKPAEPEKPAATPAADALKVTVGGYAEAYYAYNFNRPENGVTNFRWIDNRHNTFKLQTAVLDVQAEYGAFQGHIALQAGPTAEGWYADSVEARAGASGAASLSASTWKILQQATVGWKAPVGKGLLLQAGLFVTPIGFEGAAVKDNYNWSRSNLFFALPFYHAGVRASYEVAENLTVAAWLVNGWNQATDGNDGKSGIAQITYKIPDLLSAQVLYMGGPERGQDSAEGRPFRHLFDGWAEFYAHKLVSLAVHGDAGFENGAFGSHSWHSGAVYARAQPLPFLYIAARGDAFVESVGTKDGGTASSIFFGSDVYSFTGTVDLRPMDHLSFRTEYRHDSAQNDIFFKHGSVKDNDGNYVPNADAQDTVTVGVTGWF</sequence>
<evidence type="ECO:0000313" key="3">
    <source>
        <dbReference type="EMBL" id="WXB07717.1"/>
    </source>
</evidence>
<feature type="signal peptide" evidence="2">
    <location>
        <begin position="1"/>
        <end position="32"/>
    </location>
</feature>
<dbReference type="Pfam" id="PF07642">
    <property type="entry name" value="BBP2"/>
    <property type="match status" value="1"/>
</dbReference>
<feature type="region of interest" description="Disordered" evidence="1">
    <location>
        <begin position="30"/>
        <end position="81"/>
    </location>
</feature>
<dbReference type="InterPro" id="IPR011486">
    <property type="entry name" value="BBP2"/>
</dbReference>
<organism evidence="3 4">
    <name type="scientific">Pendulispora rubella</name>
    <dbReference type="NCBI Taxonomy" id="2741070"/>
    <lineage>
        <taxon>Bacteria</taxon>
        <taxon>Pseudomonadati</taxon>
        <taxon>Myxococcota</taxon>
        <taxon>Myxococcia</taxon>
        <taxon>Myxococcales</taxon>
        <taxon>Sorangiineae</taxon>
        <taxon>Pendulisporaceae</taxon>
        <taxon>Pendulispora</taxon>
    </lineage>
</organism>
<feature type="chain" id="PRO_5046606658" evidence="2">
    <location>
        <begin position="33"/>
        <end position="440"/>
    </location>
</feature>